<keyword evidence="5" id="KW-1185">Reference proteome</keyword>
<accession>A0ABU7UP37</accession>
<comment type="caution">
    <text evidence="4">The sequence shown here is derived from an EMBL/GenBank/DDBJ whole genome shotgun (WGS) entry which is preliminary data.</text>
</comment>
<feature type="domain" description="NADPH-dependent FMN reductase-like" evidence="3">
    <location>
        <begin position="4"/>
        <end position="153"/>
    </location>
</feature>
<dbReference type="PANTHER" id="PTHR43278:SF2">
    <property type="entry name" value="IRON-SULFUR FLAVOPROTEIN"/>
    <property type="match status" value="1"/>
</dbReference>
<evidence type="ECO:0000313" key="4">
    <source>
        <dbReference type="EMBL" id="MEF2113173.1"/>
    </source>
</evidence>
<reference evidence="4 5" key="1">
    <citation type="submission" date="2023-11" db="EMBL/GenBank/DDBJ databases">
        <title>Draft genome sequence of a psychrophilic Clostridium strain from permafrost water brine.</title>
        <authorList>
            <person name="Shcherbakova V.A."/>
            <person name="Trubitsyn V.E."/>
            <person name="Zakharyuk A.G."/>
        </authorList>
    </citation>
    <scope>NUCLEOTIDE SEQUENCE [LARGE SCALE GENOMIC DNA]</scope>
    <source>
        <strain evidence="4 5">14F</strain>
    </source>
</reference>
<proteinExistence type="predicted"/>
<name>A0ABU7UP37_9CLOT</name>
<evidence type="ECO:0000256" key="1">
    <source>
        <dbReference type="ARBA" id="ARBA00022630"/>
    </source>
</evidence>
<dbReference type="PANTHER" id="PTHR43278">
    <property type="entry name" value="NAD(P)H-DEPENDENT FMN-CONTAINING OXIDOREDUCTASE YWQN-RELATED"/>
    <property type="match status" value="1"/>
</dbReference>
<protein>
    <submittedName>
        <fullName evidence="4">NAD(P)H-dependent oxidoreductase</fullName>
    </submittedName>
</protein>
<sequence length="182" mass="19883">MSKKIIILNGSPRPKGNTSALIQAFTKGAEEAGNIVTTFFLDGMNVNGCKGCFSGGKNSESPCVQTDDMNKIYPFYKEADIVVLASPLYYWSISGQLKVAFDRLFAVAECDPNYRNPQKDAILLMAAEGYGFEETVYYYKSLMKHLNWNDLGQVLAGGVTAVGDIKGKSVLEEARNLGVTIN</sequence>
<dbReference type="InterPro" id="IPR005025">
    <property type="entry name" value="FMN_Rdtase-like_dom"/>
</dbReference>
<evidence type="ECO:0000259" key="3">
    <source>
        <dbReference type="Pfam" id="PF03358"/>
    </source>
</evidence>
<evidence type="ECO:0000256" key="2">
    <source>
        <dbReference type="ARBA" id="ARBA00022643"/>
    </source>
</evidence>
<keyword evidence="1" id="KW-0285">Flavoprotein</keyword>
<gene>
    <name evidence="4" type="ORF">SJI18_12740</name>
</gene>
<dbReference type="RefSeq" id="WP_216248851.1">
    <property type="nucleotide sequence ID" value="NZ_JAZHFS010000011.1"/>
</dbReference>
<evidence type="ECO:0000313" key="5">
    <source>
        <dbReference type="Proteomes" id="UP001498469"/>
    </source>
</evidence>
<dbReference type="InterPro" id="IPR051796">
    <property type="entry name" value="ISF_SsuE-like"/>
</dbReference>
<organism evidence="4 5">
    <name type="scientific">Clostridium frigoriphilum</name>
    <dbReference type="NCBI Taxonomy" id="443253"/>
    <lineage>
        <taxon>Bacteria</taxon>
        <taxon>Bacillati</taxon>
        <taxon>Bacillota</taxon>
        <taxon>Clostridia</taxon>
        <taxon>Eubacteriales</taxon>
        <taxon>Clostridiaceae</taxon>
        <taxon>Clostridium</taxon>
    </lineage>
</organism>
<dbReference type="Proteomes" id="UP001498469">
    <property type="component" value="Unassembled WGS sequence"/>
</dbReference>
<dbReference type="EMBL" id="JAZHFS010000011">
    <property type="protein sequence ID" value="MEF2113173.1"/>
    <property type="molecule type" value="Genomic_DNA"/>
</dbReference>
<keyword evidence="2" id="KW-0288">FMN</keyword>
<dbReference type="Pfam" id="PF03358">
    <property type="entry name" value="FMN_red"/>
    <property type="match status" value="1"/>
</dbReference>